<dbReference type="PANTHER" id="PTHR16305:SF28">
    <property type="entry name" value="GUANYLATE CYCLASE DOMAIN-CONTAINING PROTEIN"/>
    <property type="match status" value="1"/>
</dbReference>
<reference evidence="5 6" key="1">
    <citation type="submission" date="2019-07" db="EMBL/GenBank/DDBJ databases">
        <title>Cryptosporangium phraense sp. nov., isolated from plant litter.</title>
        <authorList>
            <person name="Suriyachadkun C."/>
        </authorList>
    </citation>
    <scope>NUCLEOTIDE SEQUENCE [LARGE SCALE GENOMIC DNA]</scope>
    <source>
        <strain evidence="5 6">A-T 5661</strain>
    </source>
</reference>
<accession>A0A545ATB7</accession>
<dbReference type="GO" id="GO:0005737">
    <property type="term" value="C:cytoplasm"/>
    <property type="evidence" value="ECO:0007669"/>
    <property type="project" value="TreeGrafter"/>
</dbReference>
<dbReference type="Gene3D" id="3.40.50.300">
    <property type="entry name" value="P-loop containing nucleotide triphosphate hydrolases"/>
    <property type="match status" value="1"/>
</dbReference>
<dbReference type="SUPFAM" id="SSF52540">
    <property type="entry name" value="P-loop containing nucleoside triphosphate hydrolases"/>
    <property type="match status" value="1"/>
</dbReference>
<protein>
    <submittedName>
        <fullName evidence="5">AAA family ATPase</fullName>
    </submittedName>
</protein>
<organism evidence="5 6">
    <name type="scientific">Cryptosporangium phraense</name>
    <dbReference type="NCBI Taxonomy" id="2593070"/>
    <lineage>
        <taxon>Bacteria</taxon>
        <taxon>Bacillati</taxon>
        <taxon>Actinomycetota</taxon>
        <taxon>Actinomycetes</taxon>
        <taxon>Cryptosporangiales</taxon>
        <taxon>Cryptosporangiaceae</taxon>
        <taxon>Cryptosporangium</taxon>
    </lineage>
</organism>
<evidence type="ECO:0000313" key="6">
    <source>
        <dbReference type="Proteomes" id="UP000317982"/>
    </source>
</evidence>
<dbReference type="Pfam" id="PF12773">
    <property type="entry name" value="DZR"/>
    <property type="match status" value="1"/>
</dbReference>
<dbReference type="SUPFAM" id="SSF55073">
    <property type="entry name" value="Nucleotide cyclase"/>
    <property type="match status" value="1"/>
</dbReference>
<keyword evidence="6" id="KW-1185">Reference proteome</keyword>
<keyword evidence="1" id="KW-0547">Nucleotide-binding</keyword>
<dbReference type="CDD" id="cd07302">
    <property type="entry name" value="CHD"/>
    <property type="match status" value="1"/>
</dbReference>
<dbReference type="InterPro" id="IPR041664">
    <property type="entry name" value="AAA_16"/>
</dbReference>
<evidence type="ECO:0000259" key="4">
    <source>
        <dbReference type="PROSITE" id="PS50125"/>
    </source>
</evidence>
<dbReference type="InParanoid" id="A0A545ATB7"/>
<dbReference type="GO" id="GO:0009190">
    <property type="term" value="P:cyclic nucleotide biosynthetic process"/>
    <property type="evidence" value="ECO:0007669"/>
    <property type="project" value="InterPro"/>
</dbReference>
<feature type="region of interest" description="Disordered" evidence="3">
    <location>
        <begin position="1175"/>
        <end position="1207"/>
    </location>
</feature>
<evidence type="ECO:0000256" key="1">
    <source>
        <dbReference type="ARBA" id="ARBA00022741"/>
    </source>
</evidence>
<evidence type="ECO:0000313" key="5">
    <source>
        <dbReference type="EMBL" id="TQS44588.1"/>
    </source>
</evidence>
<dbReference type="InterPro" id="IPR001054">
    <property type="entry name" value="A/G_cyclase"/>
</dbReference>
<dbReference type="OrthoDB" id="5476461at2"/>
<gene>
    <name evidence="5" type="ORF">FL583_14150</name>
</gene>
<dbReference type="RefSeq" id="WP_142705070.1">
    <property type="nucleotide sequence ID" value="NZ_VIRS01000008.1"/>
</dbReference>
<dbReference type="SMART" id="SM00044">
    <property type="entry name" value="CYCc"/>
    <property type="match status" value="1"/>
</dbReference>
<comment type="caution">
    <text evidence="5">The sequence shown here is derived from an EMBL/GenBank/DDBJ whole genome shotgun (WGS) entry which is preliminary data.</text>
</comment>
<dbReference type="Pfam" id="PF00211">
    <property type="entry name" value="Guanylate_cyc"/>
    <property type="match status" value="1"/>
</dbReference>
<dbReference type="PROSITE" id="PS50125">
    <property type="entry name" value="GUANYLATE_CYCLASE_2"/>
    <property type="match status" value="1"/>
</dbReference>
<dbReference type="GO" id="GO:0035556">
    <property type="term" value="P:intracellular signal transduction"/>
    <property type="evidence" value="ECO:0007669"/>
    <property type="project" value="InterPro"/>
</dbReference>
<dbReference type="GO" id="GO:0004016">
    <property type="term" value="F:adenylate cyclase activity"/>
    <property type="evidence" value="ECO:0007669"/>
    <property type="project" value="TreeGrafter"/>
</dbReference>
<sequence length="1207" mass="128678">MDTHCARCAAVGRPGDRFCGRCGSALLRKCPSCATGVELTAESCPNCAADLAPAARGLPLTGVASREERRVVTILFVDLTGFTNLGERLDPEDLRALQQRYFDTVARAIRRRGGVVEKYIGDAVMAVFGAPVTQEDDAVRAVRVGLELQADLDGRIIGPSGPLRARVGIATGEVVVDLDAIRDGGQALVAGDVVNLASRLQSHAPVGGIVVSSATWRASREYVEYTEMPPVMVKGKAGPVPVWRPLRLVQRRWDRHRDHGPFVGRGPYLDHLAGLLRATIDDRAPRLVTVVGPAGVGKSRLVRELNRQAEQSMPVGIRWVGGRCLAGGEGGPFAAIAEVVTGYAGVLESDSADTARRKVMDSLHGLLTTAERAGVVDALAPLVGYAAPAVEADEAQAAWRMFFARLAARRPLVVVVEDLALAEPPLLDFLRQLVDSVDGPLLVLGTARPELLAPGRRAGWYDAAHPRHALVELPPLDPHDTLTLFRALSGDSPIPDDALEHLTVLAAGTPLYAHEYVRMLADQQSDDSEDALPLPESVLAVVASRVDLLGPRSQRALQAAAVIGEVFWPGAVATVSELARDEVEALLAELRAKAFIRPATSHVLAGEPALAFSHAVVRDLAYRRQPRALRVVRHQRAARWLQSHVTGRTTEAVDAVAHHRVAALELARTLHMDVRPFLPPARTALVAAAERAASLHAAPTAVDLLDKALALWENENTLTLDELAALEHPAARDDEVARLTALVLRWRLRFTTDPEGFSGAADVARCASQLEVLGARDASASARTLLSQVAWARGDRTAALAHLDRALAPYGAGDESPVRAAAHAELARLRMMSYEVDEATAAAKTAGDLARRLGLPELEVNAQITEGAARYLSGDLSGLTLLERAVDRSRTDHLRSLRRASENLAGALQEEGEIARSFALLDEAAATTLAARGRPHPGHTPMRAYFDGDWDATLASADAAFTGDETLDAEWAHLRTLAAWLRALRGEDSGFNPELIVVTAARHGTRLALANALAHAALYRAVTGAAEQATVAMRRLEAEHAAEPLAPREWLAAAAHAAVLTGVKCGTYAEQTAGWLKNVLEAAPRETLWVRAARSVVNGALAAHNGDHGTAALHHAVAASVYERMGDATDASLATAWSLRAARAGEVAPVPELTTRLTTFGLRNRARLLLRLANSDPLDGDPANGDVPDDPGPITDQDPSSSPASIA</sequence>
<name>A0A545ATB7_9ACTN</name>
<dbReference type="Gene3D" id="3.30.70.1230">
    <property type="entry name" value="Nucleotide cyclase"/>
    <property type="match status" value="1"/>
</dbReference>
<dbReference type="GO" id="GO:0005524">
    <property type="term" value="F:ATP binding"/>
    <property type="evidence" value="ECO:0007669"/>
    <property type="project" value="UniProtKB-KW"/>
</dbReference>
<keyword evidence="2" id="KW-0067">ATP-binding</keyword>
<dbReference type="InterPro" id="IPR029787">
    <property type="entry name" value="Nucleotide_cyclase"/>
</dbReference>
<feature type="compositionally biased region" description="Polar residues" evidence="3">
    <location>
        <begin position="1197"/>
        <end position="1207"/>
    </location>
</feature>
<dbReference type="PANTHER" id="PTHR16305">
    <property type="entry name" value="TESTICULAR SOLUBLE ADENYLYL CYCLASE"/>
    <property type="match status" value="1"/>
</dbReference>
<proteinExistence type="predicted"/>
<feature type="domain" description="Guanylate cyclase" evidence="4">
    <location>
        <begin position="73"/>
        <end position="201"/>
    </location>
</feature>
<evidence type="ECO:0000256" key="3">
    <source>
        <dbReference type="SAM" id="MobiDB-lite"/>
    </source>
</evidence>
<dbReference type="Pfam" id="PF13191">
    <property type="entry name" value="AAA_16"/>
    <property type="match status" value="1"/>
</dbReference>
<dbReference type="InterPro" id="IPR025874">
    <property type="entry name" value="DZR"/>
</dbReference>
<dbReference type="EMBL" id="VIRS01000008">
    <property type="protein sequence ID" value="TQS44588.1"/>
    <property type="molecule type" value="Genomic_DNA"/>
</dbReference>
<dbReference type="Proteomes" id="UP000317982">
    <property type="component" value="Unassembled WGS sequence"/>
</dbReference>
<evidence type="ECO:0000256" key="2">
    <source>
        <dbReference type="ARBA" id="ARBA00022840"/>
    </source>
</evidence>
<dbReference type="InterPro" id="IPR027417">
    <property type="entry name" value="P-loop_NTPase"/>
</dbReference>
<dbReference type="AlphaFoldDB" id="A0A545ATB7"/>